<keyword evidence="4" id="KW-1185">Reference proteome</keyword>
<feature type="compositionally biased region" description="Low complexity" evidence="1">
    <location>
        <begin position="177"/>
        <end position="198"/>
    </location>
</feature>
<dbReference type="RefSeq" id="WP_150075888.1">
    <property type="nucleotide sequence ID" value="NZ_VWOX01000004.1"/>
</dbReference>
<evidence type="ECO:0000313" key="3">
    <source>
        <dbReference type="EMBL" id="KAA5544282.1"/>
    </source>
</evidence>
<feature type="chain" id="PRO_5024381772" evidence="2">
    <location>
        <begin position="28"/>
        <end position="207"/>
    </location>
</feature>
<sequence length="207" mass="21445">MNQKIQLTLACLFALAFAALLSPRAEAGHGKLFDQTGHACCPVCDHVCKLSAEKVEVEKQCFDVEAKVICIPRVVFPWQHAKKAACAACDSCGGRGCSACVHNGARLRKVCVLKTEKYKCPACEYTWTAEKVNRGRGGGCCGGPACDGGCVCDAMDLSGSYPVPPATDLPAGAVITAPEADTAPASDAAPPLEPATVTPMPPAPPAN</sequence>
<evidence type="ECO:0000313" key="4">
    <source>
        <dbReference type="Proteomes" id="UP000324479"/>
    </source>
</evidence>
<feature type="region of interest" description="Disordered" evidence="1">
    <location>
        <begin position="177"/>
        <end position="207"/>
    </location>
</feature>
<dbReference type="Proteomes" id="UP000324479">
    <property type="component" value="Unassembled WGS sequence"/>
</dbReference>
<evidence type="ECO:0000256" key="2">
    <source>
        <dbReference type="SAM" id="SignalP"/>
    </source>
</evidence>
<proteinExistence type="predicted"/>
<evidence type="ECO:0000256" key="1">
    <source>
        <dbReference type="SAM" id="MobiDB-lite"/>
    </source>
</evidence>
<protein>
    <submittedName>
        <fullName evidence="3">Uncharacterized protein</fullName>
    </submittedName>
</protein>
<name>A0A5M6DDC3_9BACT</name>
<reference evidence="3 4" key="1">
    <citation type="submission" date="2019-08" db="EMBL/GenBank/DDBJ databases">
        <authorList>
            <person name="Dhanesh K."/>
            <person name="Kumar G."/>
            <person name="Sasikala C."/>
            <person name="Venkata Ramana C."/>
        </authorList>
    </citation>
    <scope>NUCLEOTIDE SEQUENCE [LARGE SCALE GENOMIC DNA]</scope>
    <source>
        <strain evidence="3 4">JC645</strain>
    </source>
</reference>
<organism evidence="3 4">
    <name type="scientific">Roseiconus nitratireducens</name>
    <dbReference type="NCBI Taxonomy" id="2605748"/>
    <lineage>
        <taxon>Bacteria</taxon>
        <taxon>Pseudomonadati</taxon>
        <taxon>Planctomycetota</taxon>
        <taxon>Planctomycetia</taxon>
        <taxon>Pirellulales</taxon>
        <taxon>Pirellulaceae</taxon>
        <taxon>Roseiconus</taxon>
    </lineage>
</organism>
<comment type="caution">
    <text evidence="3">The sequence shown here is derived from an EMBL/GenBank/DDBJ whole genome shotgun (WGS) entry which is preliminary data.</text>
</comment>
<dbReference type="AlphaFoldDB" id="A0A5M6DDC3"/>
<keyword evidence="2" id="KW-0732">Signal</keyword>
<dbReference type="EMBL" id="VWOX01000004">
    <property type="protein sequence ID" value="KAA5544282.1"/>
    <property type="molecule type" value="Genomic_DNA"/>
</dbReference>
<feature type="signal peptide" evidence="2">
    <location>
        <begin position="1"/>
        <end position="27"/>
    </location>
</feature>
<gene>
    <name evidence="3" type="ORF">FYK55_07990</name>
</gene>
<accession>A0A5M6DDC3</accession>